<keyword evidence="9" id="KW-0176">Collagen</keyword>
<keyword evidence="7" id="KW-0430">Lectin</keyword>
<dbReference type="Pfam" id="PF00059">
    <property type="entry name" value="Lectin_C"/>
    <property type="match status" value="1"/>
</dbReference>
<feature type="compositionally biased region" description="Low complexity" evidence="15">
    <location>
        <begin position="74"/>
        <end position="83"/>
    </location>
</feature>
<evidence type="ECO:0000313" key="19">
    <source>
        <dbReference type="RefSeq" id="XP_026534184.1"/>
    </source>
</evidence>
<comment type="subunit">
    <text evidence="13">Oligomeric complex of 6 set of homotrimers.</text>
</comment>
<keyword evidence="16" id="KW-0732">Signal</keyword>
<evidence type="ECO:0000313" key="20">
    <source>
        <dbReference type="RefSeq" id="XP_026534185.1"/>
    </source>
</evidence>
<dbReference type="GO" id="GO:0046872">
    <property type="term" value="F:metal ion binding"/>
    <property type="evidence" value="ECO:0007669"/>
    <property type="project" value="UniProtKB-KW"/>
</dbReference>
<evidence type="ECO:0000256" key="10">
    <source>
        <dbReference type="ARBA" id="ARBA00023180"/>
    </source>
</evidence>
<keyword evidence="6" id="KW-0479">Metal-binding</keyword>
<evidence type="ECO:0000256" key="7">
    <source>
        <dbReference type="ARBA" id="ARBA00022734"/>
    </source>
</evidence>
<organism evidence="18 20">
    <name type="scientific">Notechis scutatus</name>
    <name type="common">mainland tiger snake</name>
    <dbReference type="NCBI Taxonomy" id="8663"/>
    <lineage>
        <taxon>Eukaryota</taxon>
        <taxon>Metazoa</taxon>
        <taxon>Chordata</taxon>
        <taxon>Craniata</taxon>
        <taxon>Vertebrata</taxon>
        <taxon>Euteleostomi</taxon>
        <taxon>Lepidosauria</taxon>
        <taxon>Squamata</taxon>
        <taxon>Bifurcata</taxon>
        <taxon>Unidentata</taxon>
        <taxon>Episquamata</taxon>
        <taxon>Toxicofera</taxon>
        <taxon>Serpentes</taxon>
        <taxon>Colubroidea</taxon>
        <taxon>Elapidae</taxon>
        <taxon>Hydrophiinae</taxon>
        <taxon>Notechis</taxon>
    </lineage>
</organism>
<comment type="subcellular location">
    <subcellularLocation>
        <location evidence="1">Secreted</location>
        <location evidence="1">Extracellular space</location>
        <location evidence="1">Surface film</location>
    </subcellularLocation>
</comment>
<feature type="domain" description="C-type lectin" evidence="17">
    <location>
        <begin position="138"/>
        <end position="237"/>
    </location>
</feature>
<evidence type="ECO:0000256" key="15">
    <source>
        <dbReference type="SAM" id="MobiDB-lite"/>
    </source>
</evidence>
<dbReference type="Pfam" id="PF01391">
    <property type="entry name" value="Collagen"/>
    <property type="match status" value="1"/>
</dbReference>
<evidence type="ECO:0000256" key="12">
    <source>
        <dbReference type="ARBA" id="ARBA00038230"/>
    </source>
</evidence>
<evidence type="ECO:0000256" key="14">
    <source>
        <dbReference type="ARBA" id="ARBA00041095"/>
    </source>
</evidence>
<protein>
    <recommendedName>
        <fullName evidence="14">Pulmonary surfactant-associated protein A</fullName>
    </recommendedName>
</protein>
<dbReference type="GO" id="GO:0007585">
    <property type="term" value="P:respiratory gaseous exchange by respiratory system"/>
    <property type="evidence" value="ECO:0007669"/>
    <property type="project" value="UniProtKB-KW"/>
</dbReference>
<dbReference type="GO" id="GO:0005581">
    <property type="term" value="C:collagen trimer"/>
    <property type="evidence" value="ECO:0007669"/>
    <property type="project" value="UniProtKB-KW"/>
</dbReference>
<keyword evidence="8" id="KW-0106">Calcium</keyword>
<evidence type="ECO:0000313" key="18">
    <source>
        <dbReference type="Proteomes" id="UP000504612"/>
    </source>
</evidence>
<dbReference type="KEGG" id="nss:113419144"/>
<dbReference type="InterPro" id="IPR051077">
    <property type="entry name" value="Ca-dependent_lectin"/>
</dbReference>
<dbReference type="InterPro" id="IPR008160">
    <property type="entry name" value="Collagen"/>
</dbReference>
<comment type="similarity">
    <text evidence="2">Belongs to the true venom lectin family.</text>
</comment>
<evidence type="ECO:0000256" key="5">
    <source>
        <dbReference type="ARBA" id="ARBA00022713"/>
    </source>
</evidence>
<feature type="compositionally biased region" description="Pro residues" evidence="15">
    <location>
        <begin position="59"/>
        <end position="72"/>
    </location>
</feature>
<dbReference type="SUPFAM" id="SSF56436">
    <property type="entry name" value="C-type lectin-like"/>
    <property type="match status" value="1"/>
</dbReference>
<keyword evidence="3" id="KW-0767">Surface film</keyword>
<dbReference type="RefSeq" id="XP_026534184.1">
    <property type="nucleotide sequence ID" value="XM_026678399.1"/>
</dbReference>
<dbReference type="PANTHER" id="PTHR24024:SF13">
    <property type="entry name" value="PULMONARY SURFACTANT-ASSOCIATED PROTEIN A1"/>
    <property type="match status" value="1"/>
</dbReference>
<dbReference type="GeneID" id="113419144"/>
<evidence type="ECO:0000256" key="6">
    <source>
        <dbReference type="ARBA" id="ARBA00022723"/>
    </source>
</evidence>
<reference evidence="19 20" key="1">
    <citation type="submission" date="2025-04" db="UniProtKB">
        <authorList>
            <consortium name="RefSeq"/>
        </authorList>
    </citation>
    <scope>IDENTIFICATION</scope>
</reference>
<feature type="region of interest" description="Disordered" evidence="15">
    <location>
        <begin position="27"/>
        <end position="97"/>
    </location>
</feature>
<evidence type="ECO:0000256" key="11">
    <source>
        <dbReference type="ARBA" id="ARBA00037480"/>
    </source>
</evidence>
<dbReference type="GO" id="GO:0030246">
    <property type="term" value="F:carbohydrate binding"/>
    <property type="evidence" value="ECO:0007669"/>
    <property type="project" value="UniProtKB-KW"/>
</dbReference>
<dbReference type="PROSITE" id="PS50041">
    <property type="entry name" value="C_TYPE_LECTIN_2"/>
    <property type="match status" value="1"/>
</dbReference>
<dbReference type="GO" id="GO:0005615">
    <property type="term" value="C:extracellular space"/>
    <property type="evidence" value="ECO:0007669"/>
    <property type="project" value="TreeGrafter"/>
</dbReference>
<evidence type="ECO:0000256" key="4">
    <source>
        <dbReference type="ARBA" id="ARBA00022525"/>
    </source>
</evidence>
<evidence type="ECO:0000256" key="1">
    <source>
        <dbReference type="ARBA" id="ARBA00004364"/>
    </source>
</evidence>
<dbReference type="GO" id="GO:0005771">
    <property type="term" value="C:multivesicular body"/>
    <property type="evidence" value="ECO:0007669"/>
    <property type="project" value="TreeGrafter"/>
</dbReference>
<dbReference type="Gene3D" id="3.10.100.10">
    <property type="entry name" value="Mannose-Binding Protein A, subunit A"/>
    <property type="match status" value="1"/>
</dbReference>
<accession>A0A6J1UUY1</accession>
<dbReference type="InterPro" id="IPR016187">
    <property type="entry name" value="CTDL_fold"/>
</dbReference>
<evidence type="ECO:0000259" key="17">
    <source>
        <dbReference type="PROSITE" id="PS50041"/>
    </source>
</evidence>
<keyword evidence="18" id="KW-1185">Reference proteome</keyword>
<dbReference type="AlphaFoldDB" id="A0A6J1UUY1"/>
<feature type="chain" id="PRO_5044639645" description="Pulmonary surfactant-associated protein A" evidence="16">
    <location>
        <begin position="23"/>
        <end position="238"/>
    </location>
</feature>
<comment type="similarity">
    <text evidence="12">Belongs to the SFTPA family.</text>
</comment>
<evidence type="ECO:0000256" key="13">
    <source>
        <dbReference type="ARBA" id="ARBA00038763"/>
    </source>
</evidence>
<proteinExistence type="inferred from homology"/>
<keyword evidence="10" id="KW-0325">Glycoprotein</keyword>
<dbReference type="SMART" id="SM00034">
    <property type="entry name" value="CLECT"/>
    <property type="match status" value="1"/>
</dbReference>
<dbReference type="InterPro" id="IPR001304">
    <property type="entry name" value="C-type_lectin-like"/>
</dbReference>
<dbReference type="Proteomes" id="UP000504612">
    <property type="component" value="Unplaced"/>
</dbReference>
<evidence type="ECO:0000256" key="16">
    <source>
        <dbReference type="SAM" id="SignalP"/>
    </source>
</evidence>
<dbReference type="RefSeq" id="XP_026534185.1">
    <property type="nucleotide sequence ID" value="XM_026678400.1"/>
</dbReference>
<dbReference type="InterPro" id="IPR016186">
    <property type="entry name" value="C-type_lectin-like/link_sf"/>
</dbReference>
<gene>
    <name evidence="19 20" type="primary">LOC113419144</name>
</gene>
<feature type="signal peptide" evidence="16">
    <location>
        <begin position="1"/>
        <end position="22"/>
    </location>
</feature>
<keyword evidence="4" id="KW-0964">Secreted</keyword>
<keyword evidence="5" id="KW-0305">Gaseous exchange</keyword>
<evidence type="ECO:0000256" key="9">
    <source>
        <dbReference type="ARBA" id="ARBA00023119"/>
    </source>
</evidence>
<evidence type="ECO:0000256" key="8">
    <source>
        <dbReference type="ARBA" id="ARBA00022837"/>
    </source>
</evidence>
<evidence type="ECO:0000256" key="3">
    <source>
        <dbReference type="ARBA" id="ARBA00022439"/>
    </source>
</evidence>
<comment type="function">
    <text evidence="11">In presence of calcium ions, it binds to surfactant phospholipids and contributes to lower the surface tension at the air-liquid interface in the alveoli of the mammalian lung and is essential for normal respiration. Enhances the expression of MYO18A/SP-R210 on alveolar macrophages.</text>
</comment>
<dbReference type="PANTHER" id="PTHR24024">
    <property type="entry name" value="PULMONARY SURFACTANT-ASSOCIATED PROTEIN A"/>
    <property type="match status" value="1"/>
</dbReference>
<sequence length="238" mass="25307">MLSSQLVQILALTAALLIEAHAQIKCPGPQGPRGETGLPGPQGPKGDPGIQGPAGPTGPQGPPGQNGPPGPQGPKGNPGVRGPAGPPGVPASQDPKLQKDIKKLQCRLARMEKALTLEGKIAIVGDKLFASTGKSSVFGQTEATCQEAHGSIAAPRNLNENKAIQKIVQYYNSYAYLGIMESDQPGKFHFQNGEPLNFTNWYKNEPSGQGAEKCVEMYNDGTWNDKMCNNYRLEVCEF</sequence>
<name>A0A6J1UUY1_9SAUR</name>
<evidence type="ECO:0000256" key="2">
    <source>
        <dbReference type="ARBA" id="ARBA00006250"/>
    </source>
</evidence>